<dbReference type="Pfam" id="PF08698">
    <property type="entry name" value="Fcf2"/>
    <property type="match status" value="1"/>
</dbReference>
<feature type="domain" description="HTH myb-type" evidence="7">
    <location>
        <begin position="714"/>
        <end position="762"/>
    </location>
</feature>
<evidence type="ECO:0008006" key="10">
    <source>
        <dbReference type="Google" id="ProtNLM"/>
    </source>
</evidence>
<gene>
    <name evidence="8" type="ORF">PVAND_010309</name>
</gene>
<dbReference type="Proteomes" id="UP001107558">
    <property type="component" value="Chromosome 1"/>
</dbReference>
<proteinExistence type="predicted"/>
<evidence type="ECO:0000256" key="3">
    <source>
        <dbReference type="ARBA" id="ARBA00023125"/>
    </source>
</evidence>
<dbReference type="Gene3D" id="1.10.10.60">
    <property type="entry name" value="Homeodomain-like"/>
    <property type="match status" value="4"/>
</dbReference>
<protein>
    <recommendedName>
        <fullName evidence="10">snRNA-activating protein complex subunit 4</fullName>
    </recommendedName>
</protein>
<evidence type="ECO:0000256" key="4">
    <source>
        <dbReference type="ARBA" id="ARBA00023163"/>
    </source>
</evidence>
<dbReference type="PROSITE" id="PS51294">
    <property type="entry name" value="HTH_MYB"/>
    <property type="match status" value="4"/>
</dbReference>
<keyword evidence="3" id="KW-0238">DNA-binding</keyword>
<dbReference type="GO" id="GO:0005634">
    <property type="term" value="C:nucleus"/>
    <property type="evidence" value="ECO:0007669"/>
    <property type="project" value="UniProtKB-SubCell"/>
</dbReference>
<feature type="domain" description="HTH myb-type" evidence="7">
    <location>
        <begin position="605"/>
        <end position="656"/>
    </location>
</feature>
<sequence>MEAEHNLFVVDTAPNEEQNSVDLIQSLFPLFTSSKFTLLANDESEKEKNYFGLPSPSIKIKEALKKCPIQANYFKNEKESDLKKTGSKFKDKLLSSLDNYLDELRIQNLNQTSFITDGIESMNDISKLGMSENQLKKLKRKERERTKGSKWFNMKAPEMNEGLKNELEILQMRSALDPKHFYKRSEMKTLPKYFEMGKIIESSVEYHNSKNIRKRNKTLVDELMEDAEFQKLNKKKFKEAEMQDKKEQISKIIIDVERLIEPDDITIEETPLLQEVKRVQNQKNAIVNKCFEETNNFEDNFEAYFNESKRKRNNIEIPDLIDYNQIFCTETDAKSLNIKPNAQHVVTINNELKFQLIKFRKSLEEIKSNLDDRLNILEQYLEDIKHIDKDSAILKTTYVKCGAPFFKDALCYPAPENEDFKHRKNVLKEYFPFDVSNKSSSWENEEKTQLLEGIKNQMINYIQSQQSKKVCQDTKKTRGKMKKIKFIFTSKDLQETPMLKLYEMIQNEYSDFWFNGINWNLISFNSLEGKHTVSECMGMWHSYLRPDINREPFTDEENAILAHAVIENKHQNWNLIANQLENRTSLQTFVHYNSERSRLCPPNIRWTTEEDQKLLDAVKKHTRGKDILWHNIGTAIENRNKTQCYNRYLILMRQRDSQQKGVFKPHEDRILLDFVAKHGTDFSKMDPNLLPNRSIVQIKNHYNVALKHKGKVNPWTREEDQKLLDFVKEEGTNSWYKIAEILKTHNRLSCRTRYTTIQKFLKKNPDKTFVDAPSRLKTVTAVHRAIQSDDEEISDDDSQEIKNTYRPSKSFGMLSFEEFKIRNIQLYSLMKTNYNYRLIVRELNIDAAKFVSMKQLLDIDDSAMKNKSLFILTKDQHQKLKEVLSFQLSQEFVKEINNIRQNYNFYLPPNYNTSIGLRAIRIKLNEEAVLPKIIDEKSNENKQALERFQKLFYSLFYWPAMISKMRESELRSNYLIRDSTNNTFKIINVSQDEPSIKKLNNTVLSKRKQVDE</sequence>
<reference evidence="8" key="1">
    <citation type="submission" date="2021-03" db="EMBL/GenBank/DDBJ databases">
        <title>Chromosome level genome of the anhydrobiotic midge Polypedilum vanderplanki.</title>
        <authorList>
            <person name="Yoshida Y."/>
            <person name="Kikawada T."/>
            <person name="Gusev O."/>
        </authorList>
    </citation>
    <scope>NUCLEOTIDE SEQUENCE</scope>
    <source>
        <strain evidence="8">NIAS01</strain>
        <tissue evidence="8">Whole body or cell culture</tissue>
    </source>
</reference>
<evidence type="ECO:0000259" key="6">
    <source>
        <dbReference type="PROSITE" id="PS50090"/>
    </source>
</evidence>
<comment type="caution">
    <text evidence="8">The sequence shown here is derived from an EMBL/GenBank/DDBJ whole genome shotgun (WGS) entry which is preliminary data.</text>
</comment>
<dbReference type="InterPro" id="IPR051575">
    <property type="entry name" value="Myb-like_DNA-bd"/>
</dbReference>
<dbReference type="InterPro" id="IPR009057">
    <property type="entry name" value="Homeodomain-like_sf"/>
</dbReference>
<feature type="domain" description="Myb-like" evidence="6">
    <location>
        <begin position="605"/>
        <end position="652"/>
    </location>
</feature>
<keyword evidence="5" id="KW-0539">Nucleus</keyword>
<dbReference type="Pfam" id="PF00249">
    <property type="entry name" value="Myb_DNA-binding"/>
    <property type="match status" value="3"/>
</dbReference>
<dbReference type="OrthoDB" id="7732024at2759"/>
<feature type="domain" description="Myb-like" evidence="6">
    <location>
        <begin position="707"/>
        <end position="758"/>
    </location>
</feature>
<dbReference type="PANTHER" id="PTHR46621">
    <property type="entry name" value="SNRNA-ACTIVATING PROTEIN COMPLEX SUBUNIT 4"/>
    <property type="match status" value="1"/>
</dbReference>
<dbReference type="InterPro" id="IPR014810">
    <property type="entry name" value="Fcf2_C"/>
</dbReference>
<evidence type="ECO:0000256" key="2">
    <source>
        <dbReference type="ARBA" id="ARBA00023015"/>
    </source>
</evidence>
<comment type="subcellular location">
    <subcellularLocation>
        <location evidence="1">Nucleus</location>
    </subcellularLocation>
</comment>
<dbReference type="GO" id="GO:0019185">
    <property type="term" value="C:snRNA-activating protein complex"/>
    <property type="evidence" value="ECO:0007669"/>
    <property type="project" value="TreeGrafter"/>
</dbReference>
<dbReference type="InterPro" id="IPR001005">
    <property type="entry name" value="SANT/Myb"/>
</dbReference>
<evidence type="ECO:0000256" key="1">
    <source>
        <dbReference type="ARBA" id="ARBA00004123"/>
    </source>
</evidence>
<dbReference type="Pfam" id="PF13921">
    <property type="entry name" value="Myb_DNA-bind_6"/>
    <property type="match status" value="1"/>
</dbReference>
<dbReference type="GO" id="GO:0000978">
    <property type="term" value="F:RNA polymerase II cis-regulatory region sequence-specific DNA binding"/>
    <property type="evidence" value="ECO:0007669"/>
    <property type="project" value="TreeGrafter"/>
</dbReference>
<dbReference type="InterPro" id="IPR017930">
    <property type="entry name" value="Myb_dom"/>
</dbReference>
<dbReference type="GO" id="GO:0042795">
    <property type="term" value="P:snRNA transcription by RNA polymerase II"/>
    <property type="evidence" value="ECO:0007669"/>
    <property type="project" value="TreeGrafter"/>
</dbReference>
<dbReference type="GO" id="GO:0042796">
    <property type="term" value="P:snRNA transcription by RNA polymerase III"/>
    <property type="evidence" value="ECO:0007669"/>
    <property type="project" value="TreeGrafter"/>
</dbReference>
<keyword evidence="9" id="KW-1185">Reference proteome</keyword>
<feature type="domain" description="HTH myb-type" evidence="7">
    <location>
        <begin position="545"/>
        <end position="600"/>
    </location>
</feature>
<dbReference type="EMBL" id="JADBJN010000001">
    <property type="protein sequence ID" value="KAG5680827.1"/>
    <property type="molecule type" value="Genomic_DNA"/>
</dbReference>
<dbReference type="PROSITE" id="PS50090">
    <property type="entry name" value="MYB_LIKE"/>
    <property type="match status" value="3"/>
</dbReference>
<dbReference type="SMART" id="SM00717">
    <property type="entry name" value="SANT"/>
    <property type="match status" value="5"/>
</dbReference>
<accession>A0A9J6CGA5</accession>
<keyword evidence="2" id="KW-0805">Transcription regulation</keyword>
<dbReference type="SUPFAM" id="SSF46689">
    <property type="entry name" value="Homeodomain-like"/>
    <property type="match status" value="3"/>
</dbReference>
<feature type="domain" description="HTH myb-type" evidence="7">
    <location>
        <begin position="659"/>
        <end position="710"/>
    </location>
</feature>
<evidence type="ECO:0000259" key="7">
    <source>
        <dbReference type="PROSITE" id="PS51294"/>
    </source>
</evidence>
<dbReference type="CDD" id="cd00167">
    <property type="entry name" value="SANT"/>
    <property type="match status" value="4"/>
</dbReference>
<evidence type="ECO:0000313" key="9">
    <source>
        <dbReference type="Proteomes" id="UP001107558"/>
    </source>
</evidence>
<name>A0A9J6CGA5_POLVA</name>
<keyword evidence="4" id="KW-0804">Transcription</keyword>
<organism evidence="8 9">
    <name type="scientific">Polypedilum vanderplanki</name>
    <name type="common">Sleeping chironomid midge</name>
    <dbReference type="NCBI Taxonomy" id="319348"/>
    <lineage>
        <taxon>Eukaryota</taxon>
        <taxon>Metazoa</taxon>
        <taxon>Ecdysozoa</taxon>
        <taxon>Arthropoda</taxon>
        <taxon>Hexapoda</taxon>
        <taxon>Insecta</taxon>
        <taxon>Pterygota</taxon>
        <taxon>Neoptera</taxon>
        <taxon>Endopterygota</taxon>
        <taxon>Diptera</taxon>
        <taxon>Nematocera</taxon>
        <taxon>Chironomoidea</taxon>
        <taxon>Chironomidae</taxon>
        <taxon>Chironominae</taxon>
        <taxon>Polypedilum</taxon>
        <taxon>Polypedilum</taxon>
    </lineage>
</organism>
<feature type="domain" description="Myb-like" evidence="6">
    <location>
        <begin position="545"/>
        <end position="596"/>
    </location>
</feature>
<evidence type="ECO:0000256" key="5">
    <source>
        <dbReference type="ARBA" id="ARBA00023242"/>
    </source>
</evidence>
<dbReference type="PANTHER" id="PTHR46621:SF1">
    <property type="entry name" value="SNRNA-ACTIVATING PROTEIN COMPLEX SUBUNIT 4"/>
    <property type="match status" value="1"/>
</dbReference>
<dbReference type="AlphaFoldDB" id="A0A9J6CGA5"/>
<dbReference type="GO" id="GO:0001006">
    <property type="term" value="F:RNA polymerase III type 3 promoter sequence-specific DNA binding"/>
    <property type="evidence" value="ECO:0007669"/>
    <property type="project" value="TreeGrafter"/>
</dbReference>
<evidence type="ECO:0000313" key="8">
    <source>
        <dbReference type="EMBL" id="KAG5680827.1"/>
    </source>
</evidence>